<dbReference type="SMART" id="SM00283">
    <property type="entry name" value="MA"/>
    <property type="match status" value="1"/>
</dbReference>
<accession>A0AAE5B7W2</accession>
<reference evidence="9" key="1">
    <citation type="submission" date="2020-11" db="EMBL/GenBank/DDBJ databases">
        <title>Agrobacterium vitis strain K377 genome.</title>
        <authorList>
            <person name="Xi H."/>
        </authorList>
    </citation>
    <scope>NUCLEOTIDE SEQUENCE</scope>
    <source>
        <strain evidence="9">K377</strain>
    </source>
</reference>
<keyword evidence="6" id="KW-0812">Transmembrane</keyword>
<dbReference type="AlphaFoldDB" id="A0AAE5B7W2"/>
<keyword evidence="6" id="KW-0472">Membrane</keyword>
<keyword evidence="4" id="KW-0807">Transducer</keyword>
<feature type="domain" description="HAMP" evidence="8">
    <location>
        <begin position="448"/>
        <end position="500"/>
    </location>
</feature>
<evidence type="ECO:0000256" key="2">
    <source>
        <dbReference type="ARBA" id="ARBA00022500"/>
    </source>
</evidence>
<comment type="similarity">
    <text evidence="3">Belongs to the methyl-accepting chemotaxis (MCP) protein family.</text>
</comment>
<evidence type="ECO:0000256" key="1">
    <source>
        <dbReference type="ARBA" id="ARBA00004370"/>
    </source>
</evidence>
<dbReference type="SUPFAM" id="SSF158472">
    <property type="entry name" value="HAMP domain-like"/>
    <property type="match status" value="1"/>
</dbReference>
<comment type="subcellular location">
    <subcellularLocation>
        <location evidence="1">Membrane</location>
    </subcellularLocation>
</comment>
<dbReference type="PANTHER" id="PTHR43531">
    <property type="entry name" value="PROTEIN ICFG"/>
    <property type="match status" value="1"/>
</dbReference>
<comment type="caution">
    <text evidence="9">The sequence shown here is derived from an EMBL/GenBank/DDBJ whole genome shotgun (WGS) entry which is preliminary data.</text>
</comment>
<organism evidence="9 10">
    <name type="scientific">Agrobacterium vitis</name>
    <name type="common">Rhizobium vitis</name>
    <dbReference type="NCBI Taxonomy" id="373"/>
    <lineage>
        <taxon>Bacteria</taxon>
        <taxon>Pseudomonadati</taxon>
        <taxon>Pseudomonadota</taxon>
        <taxon>Alphaproteobacteria</taxon>
        <taxon>Hyphomicrobiales</taxon>
        <taxon>Rhizobiaceae</taxon>
        <taxon>Rhizobium/Agrobacterium group</taxon>
        <taxon>Agrobacterium</taxon>
    </lineage>
</organism>
<dbReference type="FunFam" id="1.10.287.950:FF:000001">
    <property type="entry name" value="Methyl-accepting chemotaxis sensory transducer"/>
    <property type="match status" value="1"/>
</dbReference>
<dbReference type="InterPro" id="IPR003660">
    <property type="entry name" value="HAMP_dom"/>
</dbReference>
<gene>
    <name evidence="9" type="ORF">IEI95_007860</name>
</gene>
<sequence length="761" mass="81874">MLAQFYLFDAKLYHGRMGVFMLSIRNVLTTVFLLFSLALCILCGGALNASYSSFRTYSTVSAYTAVNRAVFDVLLGYRLERGHSVTVLEATIEQGRARLQDVPVDRAMVDQGMADLRKVEAGIQSAELAGSLKRINDFYKENETLRKRADAQFSTELALRDQAVGKAYTSFGQEFLKELEAASAITESNIRSLDNMLVDLLQIRAGAWATRAAVGAASIVLNKAATTQQPLASDDLVTLMTQNGRSFANWDQVRNLVDHPTTDRSLKDSFNTADNTYFKGPLWDLRNSMHADLFNGRGAKVALKDWLPASSKGQASVADVALVAMKLLDEKAQGLAQSALMGVALYLAILLGAIGMTIVGMFIVIRRVAIPITRLTECMNSLAQGNRDVIVPGGKRTDEIGGMARSVEVFRRAAIRNSELEAEAIENNRKAEAERLAIEERAAAEAEIRLNKATGALAAGLRKLASGDMLCEINEEFAPQFEALRQDFNSSVAQLREVLLAVADSSGNVHGGSGEISNASSDLAKRTESQAASLEETAAALEEITVNVQTTSVRTAEARDLVQGARKKADHSGEVVGNAVDAMGRIEQSSRQIIQIISVIDEIAFQTNLLALNAGVEAARAGEAGKGFAVVAQEVRELAQRSARAAKEIKTLITNSEIAVSEGVKLVGDTGRGLADIVDLIQAINQHMDAISTAAREQASGLKEVNSAVNHMDQATQQNAAMVEEMNAASLGLAQESEKLTQLLSTFRTSGGSAERTRRAA</sequence>
<feature type="domain" description="Methyl-accepting transducer" evidence="7">
    <location>
        <begin position="505"/>
        <end position="734"/>
    </location>
</feature>
<evidence type="ECO:0000256" key="6">
    <source>
        <dbReference type="SAM" id="Phobius"/>
    </source>
</evidence>
<dbReference type="Gene3D" id="1.10.287.950">
    <property type="entry name" value="Methyl-accepting chemotaxis protein"/>
    <property type="match status" value="1"/>
</dbReference>
<dbReference type="Proteomes" id="UP000655037">
    <property type="component" value="Unassembled WGS sequence"/>
</dbReference>
<evidence type="ECO:0000313" key="9">
    <source>
        <dbReference type="EMBL" id="MBF2714167.1"/>
    </source>
</evidence>
<evidence type="ECO:0000256" key="5">
    <source>
        <dbReference type="SAM" id="Coils"/>
    </source>
</evidence>
<name>A0AAE5B7W2_AGRVI</name>
<dbReference type="Pfam" id="PF00672">
    <property type="entry name" value="HAMP"/>
    <property type="match status" value="1"/>
</dbReference>
<proteinExistence type="inferred from homology"/>
<evidence type="ECO:0000256" key="3">
    <source>
        <dbReference type="ARBA" id="ARBA00029447"/>
    </source>
</evidence>
<dbReference type="Gene3D" id="1.10.8.500">
    <property type="entry name" value="HAMP domain in histidine kinase"/>
    <property type="match status" value="1"/>
</dbReference>
<dbReference type="PANTHER" id="PTHR43531:SF11">
    <property type="entry name" value="METHYL-ACCEPTING CHEMOTAXIS PROTEIN 3"/>
    <property type="match status" value="1"/>
</dbReference>
<feature type="domain" description="HAMP" evidence="8">
    <location>
        <begin position="366"/>
        <end position="419"/>
    </location>
</feature>
<dbReference type="GO" id="GO:0007165">
    <property type="term" value="P:signal transduction"/>
    <property type="evidence" value="ECO:0007669"/>
    <property type="project" value="UniProtKB-KW"/>
</dbReference>
<dbReference type="SUPFAM" id="SSF58104">
    <property type="entry name" value="Methyl-accepting chemotaxis protein (MCP) signaling domain"/>
    <property type="match status" value="1"/>
</dbReference>
<dbReference type="InterPro" id="IPR051310">
    <property type="entry name" value="MCP_chemotaxis"/>
</dbReference>
<protein>
    <submittedName>
        <fullName evidence="9">HAMP domain-containing protein</fullName>
    </submittedName>
</protein>
<dbReference type="PROSITE" id="PS50885">
    <property type="entry name" value="HAMP"/>
    <property type="match status" value="2"/>
</dbReference>
<dbReference type="CDD" id="cd11386">
    <property type="entry name" value="MCP_signal"/>
    <property type="match status" value="1"/>
</dbReference>
<dbReference type="RefSeq" id="WP_143116652.1">
    <property type="nucleotide sequence ID" value="NZ_JACXXJ020000003.1"/>
</dbReference>
<keyword evidence="2" id="KW-0145">Chemotaxis</keyword>
<keyword evidence="5" id="KW-0175">Coiled coil</keyword>
<dbReference type="Pfam" id="PF00015">
    <property type="entry name" value="MCPsignal"/>
    <property type="match status" value="1"/>
</dbReference>
<evidence type="ECO:0000259" key="7">
    <source>
        <dbReference type="PROSITE" id="PS50111"/>
    </source>
</evidence>
<dbReference type="InterPro" id="IPR004089">
    <property type="entry name" value="MCPsignal_dom"/>
</dbReference>
<evidence type="ECO:0000313" key="10">
    <source>
        <dbReference type="Proteomes" id="UP000655037"/>
    </source>
</evidence>
<dbReference type="GO" id="GO:0016020">
    <property type="term" value="C:membrane"/>
    <property type="evidence" value="ECO:0007669"/>
    <property type="project" value="UniProtKB-SubCell"/>
</dbReference>
<dbReference type="GO" id="GO:0006935">
    <property type="term" value="P:chemotaxis"/>
    <property type="evidence" value="ECO:0007669"/>
    <property type="project" value="UniProtKB-KW"/>
</dbReference>
<feature type="coiled-coil region" evidence="5">
    <location>
        <begin position="415"/>
        <end position="442"/>
    </location>
</feature>
<dbReference type="PROSITE" id="PS50111">
    <property type="entry name" value="CHEMOTAXIS_TRANSDUC_2"/>
    <property type="match status" value="1"/>
</dbReference>
<evidence type="ECO:0000259" key="8">
    <source>
        <dbReference type="PROSITE" id="PS50885"/>
    </source>
</evidence>
<feature type="transmembrane region" description="Helical" evidence="6">
    <location>
        <begin position="343"/>
        <end position="365"/>
    </location>
</feature>
<dbReference type="EMBL" id="JACXXJ020000003">
    <property type="protein sequence ID" value="MBF2714167.1"/>
    <property type="molecule type" value="Genomic_DNA"/>
</dbReference>
<keyword evidence="6" id="KW-1133">Transmembrane helix</keyword>
<evidence type="ECO:0000256" key="4">
    <source>
        <dbReference type="PROSITE-ProRule" id="PRU00284"/>
    </source>
</evidence>